<proteinExistence type="predicted"/>
<evidence type="ECO:0000313" key="1">
    <source>
        <dbReference type="EMBL" id="CAH2222183.1"/>
    </source>
</evidence>
<name>A0AAD1R2G0_PELCU</name>
<evidence type="ECO:0000313" key="2">
    <source>
        <dbReference type="Proteomes" id="UP001295444"/>
    </source>
</evidence>
<dbReference type="AlphaFoldDB" id="A0AAD1R2G0"/>
<accession>A0AAD1R2G0</accession>
<gene>
    <name evidence="1" type="ORF">PECUL_23A028176</name>
</gene>
<reference evidence="1" key="1">
    <citation type="submission" date="2022-03" db="EMBL/GenBank/DDBJ databases">
        <authorList>
            <person name="Alioto T."/>
            <person name="Alioto T."/>
            <person name="Gomez Garrido J."/>
        </authorList>
    </citation>
    <scope>NUCLEOTIDE SEQUENCE</scope>
</reference>
<dbReference type="EMBL" id="OW240912">
    <property type="protein sequence ID" value="CAH2222183.1"/>
    <property type="molecule type" value="Genomic_DNA"/>
</dbReference>
<organism evidence="1 2">
    <name type="scientific">Pelobates cultripes</name>
    <name type="common">Western spadefoot toad</name>
    <dbReference type="NCBI Taxonomy" id="61616"/>
    <lineage>
        <taxon>Eukaryota</taxon>
        <taxon>Metazoa</taxon>
        <taxon>Chordata</taxon>
        <taxon>Craniata</taxon>
        <taxon>Vertebrata</taxon>
        <taxon>Euteleostomi</taxon>
        <taxon>Amphibia</taxon>
        <taxon>Batrachia</taxon>
        <taxon>Anura</taxon>
        <taxon>Pelobatoidea</taxon>
        <taxon>Pelobatidae</taxon>
        <taxon>Pelobates</taxon>
    </lineage>
</organism>
<sequence>MTTTWRLHENLLFNPQVAQDVQQALTNYLAENLPQDTSSLLTWEAYKCVIRGILISHSSALKKAREHTIQKLTAKIGTLTQAHKQTLDDTLLWELTAAREELARVLRQSYTMALQRTKSFFYMEGDKCGRLLARMINKKRSMTYIASMRNAAGQLHHKPDQITTAVTRFYTDLYATPPPTPLEQTQNWEQPA</sequence>
<protein>
    <submittedName>
        <fullName evidence="1">DUF1725 domain-containing</fullName>
    </submittedName>
</protein>
<dbReference type="Proteomes" id="UP001295444">
    <property type="component" value="Chromosome 01"/>
</dbReference>
<keyword evidence="2" id="KW-1185">Reference proteome</keyword>